<dbReference type="InterPro" id="IPR043993">
    <property type="entry name" value="T4SS_pilin"/>
</dbReference>
<dbReference type="Proteomes" id="UP000229056">
    <property type="component" value="Unassembled WGS sequence"/>
</dbReference>
<keyword evidence="1" id="KW-1133">Transmembrane helix</keyword>
<feature type="transmembrane region" description="Helical" evidence="1">
    <location>
        <begin position="62"/>
        <end position="85"/>
    </location>
</feature>
<dbReference type="EMBL" id="PEZY01000002">
    <property type="protein sequence ID" value="PIS06527.1"/>
    <property type="molecule type" value="Genomic_DNA"/>
</dbReference>
<dbReference type="NCBIfam" id="NF045849">
    <property type="entry name" value="ICE_MMCAP2_0565"/>
    <property type="match status" value="1"/>
</dbReference>
<reference evidence="4" key="1">
    <citation type="submission" date="2017-09" db="EMBL/GenBank/DDBJ databases">
        <title>Depth-based differentiation of microbial function through sediment-hosted aquifers and enrichment of novel symbionts in the deep terrestrial subsurface.</title>
        <authorList>
            <person name="Probst A.J."/>
            <person name="Ladd B."/>
            <person name="Jarett J.K."/>
            <person name="Geller-Mcgrath D.E."/>
            <person name="Sieber C.M.K."/>
            <person name="Emerson J.B."/>
            <person name="Anantharaman K."/>
            <person name="Thomas B.C."/>
            <person name="Malmstrom R."/>
            <person name="Stieglmeier M."/>
            <person name="Klingl A."/>
            <person name="Woyke T."/>
            <person name="Ryan C.M."/>
            <person name="Banfield J.F."/>
        </authorList>
    </citation>
    <scope>NUCLEOTIDE SEQUENCE [LARGE SCALE GENOMIC DNA]</scope>
</reference>
<evidence type="ECO:0000256" key="2">
    <source>
        <dbReference type="SAM" id="SignalP"/>
    </source>
</evidence>
<evidence type="ECO:0000313" key="4">
    <source>
        <dbReference type="Proteomes" id="UP000229056"/>
    </source>
</evidence>
<gene>
    <name evidence="3" type="ORF">COT80_00185</name>
</gene>
<keyword evidence="1" id="KW-0812">Transmembrane</keyword>
<comment type="caution">
    <text evidence="3">The sequence shown here is derived from an EMBL/GenBank/DDBJ whole genome shotgun (WGS) entry which is preliminary data.</text>
</comment>
<dbReference type="Pfam" id="PF18895">
    <property type="entry name" value="T4SS_pilin"/>
    <property type="match status" value="1"/>
</dbReference>
<keyword evidence="1" id="KW-0472">Membrane</keyword>
<name>A0A2H0W5H4_9BACT</name>
<proteinExistence type="predicted"/>
<dbReference type="AlphaFoldDB" id="A0A2H0W5H4"/>
<feature type="transmembrane region" description="Helical" evidence="1">
    <location>
        <begin position="105"/>
        <end position="123"/>
    </location>
</feature>
<evidence type="ECO:0000256" key="1">
    <source>
        <dbReference type="SAM" id="Phobius"/>
    </source>
</evidence>
<evidence type="ECO:0000313" key="3">
    <source>
        <dbReference type="EMBL" id="PIS06527.1"/>
    </source>
</evidence>
<keyword evidence="2" id="KW-0732">Signal</keyword>
<sequence>MKKLAKMVLSSLILTMIFATVLSVSPANVSAAVWDDGLTNFTSGATDLPNGTTDLKAAIGEVIQIFLGFLGILAVVLIIYAGFLWMTAGGDSGKVDKAKDYIKNAVIGIVIILAAYIITSFVLEQVNNTLGI</sequence>
<feature type="chain" id="PRO_5013581013" evidence="2">
    <location>
        <begin position="32"/>
        <end position="132"/>
    </location>
</feature>
<organism evidence="3 4">
    <name type="scientific">Candidatus Buchananbacteria bacterium CG10_big_fil_rev_8_21_14_0_10_33_19</name>
    <dbReference type="NCBI Taxonomy" id="1974525"/>
    <lineage>
        <taxon>Bacteria</taxon>
        <taxon>Candidatus Buchananiibacteriota</taxon>
    </lineage>
</organism>
<feature type="signal peptide" evidence="2">
    <location>
        <begin position="1"/>
        <end position="31"/>
    </location>
</feature>
<accession>A0A2H0W5H4</accession>
<protein>
    <submittedName>
        <fullName evidence="3">Uncharacterized protein</fullName>
    </submittedName>
</protein>